<comment type="caution">
    <text evidence="1">The sequence shown here is derived from an EMBL/GenBank/DDBJ whole genome shotgun (WGS) entry which is preliminary data.</text>
</comment>
<protein>
    <submittedName>
        <fullName evidence="1">Uncharacterized protein</fullName>
    </submittedName>
</protein>
<name>A0ACC1M6K1_9FUNG</name>
<sequence>MDTTTLELPSLATVLANAEITSTEDLTRTLRAASLPLQQRLTLAWAILDSSKVDGSTGPIQRLSAILVRKNELLVEWLLSTIRRELKAAKPNDYALFRDPAAISLLTRILEDINETLPLGTLLDVQTVLDGPCTTLFVGAFSRELSASDLGYIAAVTKLWRFIVENTTDGLEAISTQLEGLAQLVSLVTAAYLKAVDSGNDQLRDSLFGMLGSLFHVVRNACESTLFPRKCFELFDKDLLPQLLRLTALISENEDVPREALDMLHAGLFHVDALRKFKIELTERAQNPEALKTYASSFFDIVTGALKSPDMATRAQYAAALPDLLARYLQASALFCNETRTQATTTIGLAAVAASPVSSSREYISGACLAMFKYFYVLMQPFSSDERFLAATNRLVAVYFGDLFFGTVRNASIASSNIYESQIAMLDAWLGTIISPIFKDTKATPNAITLALSGIDTALEVGPDSVQAHADQILSAFSSIPVDAAESAGAVLKHLVSTLAKARQLDTLFEKLVSVRIERAAARGSKYVNLLVSAKFIRVANQAISQSMPFAQAMECVSVVVGAVVDEAAKPSCDGDGDESRKRRRTSHSSKASSSSETCTEKLEMLATIAANVVLASATTVATEQQRDQYIQLLTAKYEEVCAALSSDGTVWERLLLHYSFMEVAARIDGTERWLEKCMHPEHVQKSILPTASSVKSSSARSPRVNALAMLVAFQTAAHWSVFVSSISAGIIPQSVVESASVEAASATVKQMVTVIFDGPDFCIGPSDGDDGSLVGWDAWDGQAHSICTANSKSAQWKLLADWLELACEYADGRAIDAIALRIVTELASPASCSAQTQSLLCSASFFEVGRVRDALALALAEFAATEMRQQISQLKSSSSSSSKKPSALNSDVLEVAEWLASCGQKRRGSSSKAKGSQTLAMMDVVMDKLGARDLVPGKRKLKAGQANTWIQLLRGLLCFPVAYWSAERAHVVLAVALTVDLGIAAMCDSEGDALSLRVHSRAVIERLLKCLPSASAGLVQHASAIVDHWSATARLSEKLVPTSRRLIRVAVSALAQAAFGQSMDSASTTCRELCTRLYTSISSDSAESSLADVLSLDSLDAVAKVAATYAQKIQDKGKSKEWCSLVKSWLKNMALQVSLAFDQLNKGEGQSSSLSDDTRSTCRLGVLVSLSSLYKSLAGADKVPSHVADVARRAAESLPLLSQSTGMFPLGLVLLSIHSCEATGTGCHVTLAYLTHQLAAISARDAKDNVMSLALQSLVVSIAGADSDATTFMPLTAAIVSYAVEPLLRSLDETSFAASLDTFLKLMVRPGQHTVASVGSMLLAYIHMAYRQLGNSSAVVKRKAVQRRLGSILTTLHMTMRANPTVDTIQFVLGTVSELVLEPAMHFTMFDIGEVLSIIFTAVTLPLSTSSGGADLLPALYRSVCKLLGAVVRHHTNEVLDSVSVTVAVLRALLHAFVTPSFPRGTSAATTRQRFEIDCSLTPWIVAYAPFPVSCAESYSRVLAELANCRRVLPTGATDKDGRSGRASSKHASDKKSRSGSEYVKLTRGTNTSGATSVLSTYVSYIIAEYCIIQGGGALSTISYKHSNHSLNGGGSSEVSGSYSFQGLSWRPAPVMKAVDAAATALVSGDVGMRGTISTPLVREALLPGWHALLDVLGGDDRITLLTLLAGSSGDSRQPSYGWTSIFGPDRYGGAHEVLKSLYQNYLDYFKYKGQV</sequence>
<evidence type="ECO:0000313" key="1">
    <source>
        <dbReference type="EMBL" id="KAJ2897798.1"/>
    </source>
</evidence>
<proteinExistence type="predicted"/>
<keyword evidence="2" id="KW-1185">Reference proteome</keyword>
<dbReference type="EMBL" id="JANBVB010000094">
    <property type="protein sequence ID" value="KAJ2897798.1"/>
    <property type="molecule type" value="Genomic_DNA"/>
</dbReference>
<gene>
    <name evidence="1" type="ORF">IWW38_001604</name>
</gene>
<dbReference type="Proteomes" id="UP001139981">
    <property type="component" value="Unassembled WGS sequence"/>
</dbReference>
<evidence type="ECO:0000313" key="2">
    <source>
        <dbReference type="Proteomes" id="UP001139981"/>
    </source>
</evidence>
<organism evidence="1 2">
    <name type="scientific">Coemansia aciculifera</name>
    <dbReference type="NCBI Taxonomy" id="417176"/>
    <lineage>
        <taxon>Eukaryota</taxon>
        <taxon>Fungi</taxon>
        <taxon>Fungi incertae sedis</taxon>
        <taxon>Zoopagomycota</taxon>
        <taxon>Kickxellomycotina</taxon>
        <taxon>Kickxellomycetes</taxon>
        <taxon>Kickxellales</taxon>
        <taxon>Kickxellaceae</taxon>
        <taxon>Coemansia</taxon>
    </lineage>
</organism>
<reference evidence="1" key="1">
    <citation type="submission" date="2022-07" db="EMBL/GenBank/DDBJ databases">
        <title>Phylogenomic reconstructions and comparative analyses of Kickxellomycotina fungi.</title>
        <authorList>
            <person name="Reynolds N.K."/>
            <person name="Stajich J.E."/>
            <person name="Barry K."/>
            <person name="Grigoriev I.V."/>
            <person name="Crous P."/>
            <person name="Smith M.E."/>
        </authorList>
    </citation>
    <scope>NUCLEOTIDE SEQUENCE</scope>
    <source>
        <strain evidence="1">CBS 190363</strain>
    </source>
</reference>
<accession>A0ACC1M6K1</accession>